<dbReference type="InterPro" id="IPR020846">
    <property type="entry name" value="MFS_dom"/>
</dbReference>
<dbReference type="PANTHER" id="PTHR48022">
    <property type="entry name" value="PLASTIDIC GLUCOSE TRANSPORTER 4"/>
    <property type="match status" value="1"/>
</dbReference>
<feature type="transmembrane region" description="Helical" evidence="6">
    <location>
        <begin position="163"/>
        <end position="185"/>
    </location>
</feature>
<feature type="transmembrane region" description="Helical" evidence="6">
    <location>
        <begin position="355"/>
        <end position="372"/>
    </location>
</feature>
<dbReference type="InterPro" id="IPR036259">
    <property type="entry name" value="MFS_trans_sf"/>
</dbReference>
<evidence type="ECO:0000256" key="5">
    <source>
        <dbReference type="ARBA" id="ARBA00023136"/>
    </source>
</evidence>
<dbReference type="SUPFAM" id="SSF103473">
    <property type="entry name" value="MFS general substrate transporter"/>
    <property type="match status" value="1"/>
</dbReference>
<dbReference type="OMA" id="FYNIGWN"/>
<dbReference type="GO" id="GO:0005351">
    <property type="term" value="F:carbohydrate:proton symporter activity"/>
    <property type="evidence" value="ECO:0007669"/>
    <property type="project" value="TreeGrafter"/>
</dbReference>
<feature type="transmembrane region" description="Helical" evidence="6">
    <location>
        <begin position="223"/>
        <end position="244"/>
    </location>
</feature>
<evidence type="ECO:0000313" key="9">
    <source>
        <dbReference type="Proteomes" id="UP000016922"/>
    </source>
</evidence>
<dbReference type="EMBL" id="KE145363">
    <property type="protein sequence ID" value="EPE30884.1"/>
    <property type="molecule type" value="Genomic_DNA"/>
</dbReference>
<dbReference type="Gene3D" id="1.20.1250.20">
    <property type="entry name" value="MFS general substrate transporter like domains"/>
    <property type="match status" value="1"/>
</dbReference>
<reference evidence="8 9" key="1">
    <citation type="journal article" date="2013" name="BMC Genomics">
        <title>Genomics-driven discovery of the pneumocandin biosynthetic gene cluster in the fungus Glarea lozoyensis.</title>
        <authorList>
            <person name="Chen L."/>
            <person name="Yue Q."/>
            <person name="Zhang X."/>
            <person name="Xiang M."/>
            <person name="Wang C."/>
            <person name="Li S."/>
            <person name="Che Y."/>
            <person name="Ortiz-Lopez F.J."/>
            <person name="Bills G.F."/>
            <person name="Liu X."/>
            <person name="An Z."/>
        </authorList>
    </citation>
    <scope>NUCLEOTIDE SEQUENCE [LARGE SCALE GENOMIC DNA]</scope>
    <source>
        <strain evidence="9">ATCC 20868 / MF5171</strain>
    </source>
</reference>
<dbReference type="GeneID" id="19462906"/>
<gene>
    <name evidence="8" type="ORF">GLAREA_03851</name>
</gene>
<proteinExistence type="inferred from homology"/>
<dbReference type="PANTHER" id="PTHR48022:SF29">
    <property type="entry name" value="SUGAR TRANSPORTER, PUTATIVE (AFU_ORTHOLOGUE AFUA_6G14500)-RELATED"/>
    <property type="match status" value="1"/>
</dbReference>
<dbReference type="FunFam" id="1.20.1250.20:FF:000117">
    <property type="entry name" value="MFS hexose transporter"/>
    <property type="match status" value="1"/>
</dbReference>
<dbReference type="eggNOG" id="KOG0254">
    <property type="taxonomic scope" value="Eukaryota"/>
</dbReference>
<evidence type="ECO:0000259" key="7">
    <source>
        <dbReference type="PROSITE" id="PS50850"/>
    </source>
</evidence>
<dbReference type="Pfam" id="PF00083">
    <property type="entry name" value="Sugar_tr"/>
    <property type="match status" value="1"/>
</dbReference>
<sequence length="569" mass="63647">MGLINLGNEGDPVLTRLVEEDKVPWYRKRNLRLLYLLLYPTCMGIEITSGFDSQLINGAQFIPPWLKCKSHPRTTNNHLRSADFGHPSIDVKGNHVHVIDAPLLGIISACYSLGAISMVPIVPMVAQRFGRRWSIFIGSFIQCVGALMQGFSVHVGMYIVGRMILGSGIIFCIVSGSAMLGELSYPKERPMMTSMFNASYFVGSLIASGIIVRTALIPNDWGWRIPSLLQCVPSMLQMGLVFFLPESPRYLISKDRHAEAFKILAHYHAEGDQDSIFAKAEMAQIETTIKLELESANLSWWDMVRSPGMRRRTFIAMAMGLYTQWSGNTLISFYLSKILVLIGYTDTYTKTMINLGQTAWSFVNGTVIALVAPRFPRRVMFLTGAIGMLLVVASWAAAQAQAQKALEHGTTNHGAGIAVIFLIYFYSVWYNIGNNALTYTYLIELFPYAERSRGISIEQFFGRGASFFTNFVNPIGVDAAGWKYLLMYLGLLVLEILTIWFFYPETYGRTLEELAFLFEDRDVAEKATVAVEKTIHYGGDHDKDAMDGEHIERGQEVVVDGGEKGKKVD</sequence>
<feature type="domain" description="Major facilitator superfamily (MFS) profile" evidence="7">
    <location>
        <begin position="38"/>
        <end position="507"/>
    </location>
</feature>
<feature type="transmembrane region" description="Helical" evidence="6">
    <location>
        <begin position="413"/>
        <end position="432"/>
    </location>
</feature>
<feature type="transmembrane region" description="Helical" evidence="6">
    <location>
        <begin position="103"/>
        <end position="126"/>
    </location>
</feature>
<feature type="transmembrane region" description="Helical" evidence="6">
    <location>
        <begin position="33"/>
        <end position="51"/>
    </location>
</feature>
<comment type="similarity">
    <text evidence="2">Belongs to the major facilitator superfamily. Sugar transporter (TC 2.A.1.1) family.</text>
</comment>
<name>S3D157_GLAL2</name>
<dbReference type="InterPro" id="IPR005828">
    <property type="entry name" value="MFS_sugar_transport-like"/>
</dbReference>
<dbReference type="RefSeq" id="XP_008082295.1">
    <property type="nucleotide sequence ID" value="XM_008084104.1"/>
</dbReference>
<evidence type="ECO:0000313" key="8">
    <source>
        <dbReference type="EMBL" id="EPE30884.1"/>
    </source>
</evidence>
<keyword evidence="9" id="KW-1185">Reference proteome</keyword>
<feature type="transmembrane region" description="Helical" evidence="6">
    <location>
        <begin position="313"/>
        <end position="335"/>
    </location>
</feature>
<evidence type="ECO:0000256" key="3">
    <source>
        <dbReference type="ARBA" id="ARBA00022692"/>
    </source>
</evidence>
<keyword evidence="4 6" id="KW-1133">Transmembrane helix</keyword>
<feature type="transmembrane region" description="Helical" evidence="6">
    <location>
        <begin position="379"/>
        <end position="398"/>
    </location>
</feature>
<organism evidence="8 9">
    <name type="scientific">Glarea lozoyensis (strain ATCC 20868 / MF5171)</name>
    <dbReference type="NCBI Taxonomy" id="1116229"/>
    <lineage>
        <taxon>Eukaryota</taxon>
        <taxon>Fungi</taxon>
        <taxon>Dikarya</taxon>
        <taxon>Ascomycota</taxon>
        <taxon>Pezizomycotina</taxon>
        <taxon>Leotiomycetes</taxon>
        <taxon>Helotiales</taxon>
        <taxon>Helotiaceae</taxon>
        <taxon>Glarea</taxon>
    </lineage>
</organism>
<dbReference type="Proteomes" id="UP000016922">
    <property type="component" value="Unassembled WGS sequence"/>
</dbReference>
<evidence type="ECO:0000256" key="4">
    <source>
        <dbReference type="ARBA" id="ARBA00022989"/>
    </source>
</evidence>
<evidence type="ECO:0000256" key="6">
    <source>
        <dbReference type="SAM" id="Phobius"/>
    </source>
</evidence>
<dbReference type="AlphaFoldDB" id="S3D157"/>
<protein>
    <submittedName>
        <fullName evidence="8">MFS general substrate transporter</fullName>
    </submittedName>
</protein>
<dbReference type="PROSITE" id="PS50850">
    <property type="entry name" value="MFS"/>
    <property type="match status" value="1"/>
</dbReference>
<dbReference type="InterPro" id="IPR050360">
    <property type="entry name" value="MFS_Sugar_Transporters"/>
</dbReference>
<dbReference type="OrthoDB" id="6133115at2759"/>
<keyword evidence="3 6" id="KW-0812">Transmembrane</keyword>
<dbReference type="GO" id="GO:0016020">
    <property type="term" value="C:membrane"/>
    <property type="evidence" value="ECO:0007669"/>
    <property type="project" value="UniProtKB-SubCell"/>
</dbReference>
<dbReference type="HOGENOM" id="CLU_001265_30_13_1"/>
<dbReference type="KEGG" id="glz:GLAREA_03851"/>
<accession>S3D157</accession>
<feature type="transmembrane region" description="Helical" evidence="6">
    <location>
        <begin position="197"/>
        <end position="217"/>
    </location>
</feature>
<evidence type="ECO:0000256" key="2">
    <source>
        <dbReference type="ARBA" id="ARBA00010992"/>
    </source>
</evidence>
<keyword evidence="5 6" id="KW-0472">Membrane</keyword>
<feature type="transmembrane region" description="Helical" evidence="6">
    <location>
        <begin position="133"/>
        <end position="151"/>
    </location>
</feature>
<comment type="subcellular location">
    <subcellularLocation>
        <location evidence="1">Membrane</location>
        <topology evidence="1">Multi-pass membrane protein</topology>
    </subcellularLocation>
</comment>
<evidence type="ECO:0000256" key="1">
    <source>
        <dbReference type="ARBA" id="ARBA00004141"/>
    </source>
</evidence>
<feature type="transmembrane region" description="Helical" evidence="6">
    <location>
        <begin position="485"/>
        <end position="503"/>
    </location>
</feature>